<dbReference type="Pfam" id="PF01654">
    <property type="entry name" value="Cyt_bd_oxida_I"/>
    <property type="match status" value="1"/>
</dbReference>
<feature type="transmembrane region" description="Helical" evidence="11">
    <location>
        <begin position="129"/>
        <end position="157"/>
    </location>
</feature>
<feature type="transmembrane region" description="Helical" evidence="11">
    <location>
        <begin position="12"/>
        <end position="35"/>
    </location>
</feature>
<accession>A0A3B1CK55</accession>
<evidence type="ECO:0000256" key="4">
    <source>
        <dbReference type="ARBA" id="ARBA00022617"/>
    </source>
</evidence>
<dbReference type="GO" id="GO:0070069">
    <property type="term" value="C:cytochrome complex"/>
    <property type="evidence" value="ECO:0007669"/>
    <property type="project" value="InterPro"/>
</dbReference>
<keyword evidence="4" id="KW-0349">Heme</keyword>
<keyword evidence="9" id="KW-0408">Iron</keyword>
<keyword evidence="2" id="KW-0813">Transport</keyword>
<dbReference type="EMBL" id="UOGE01000080">
    <property type="protein sequence ID" value="VAX23050.1"/>
    <property type="molecule type" value="Genomic_DNA"/>
</dbReference>
<protein>
    <recommendedName>
        <fullName evidence="13">Cytochrome d ubiquinol oxidase subunit I</fullName>
    </recommendedName>
</protein>
<evidence type="ECO:0000256" key="7">
    <source>
        <dbReference type="ARBA" id="ARBA00022982"/>
    </source>
</evidence>
<feature type="transmembrane region" description="Helical" evidence="11">
    <location>
        <begin position="387"/>
        <end position="408"/>
    </location>
</feature>
<keyword evidence="3" id="KW-1003">Cell membrane</keyword>
<reference evidence="12" key="1">
    <citation type="submission" date="2018-06" db="EMBL/GenBank/DDBJ databases">
        <authorList>
            <person name="Zhirakovskaya E."/>
        </authorList>
    </citation>
    <scope>NUCLEOTIDE SEQUENCE</scope>
</reference>
<evidence type="ECO:0000256" key="8">
    <source>
        <dbReference type="ARBA" id="ARBA00022989"/>
    </source>
</evidence>
<dbReference type="GO" id="GO:0005886">
    <property type="term" value="C:plasma membrane"/>
    <property type="evidence" value="ECO:0007669"/>
    <property type="project" value="UniProtKB-SubCell"/>
</dbReference>
<feature type="transmembrane region" description="Helical" evidence="11">
    <location>
        <begin position="246"/>
        <end position="266"/>
    </location>
</feature>
<evidence type="ECO:0000256" key="5">
    <source>
        <dbReference type="ARBA" id="ARBA00022692"/>
    </source>
</evidence>
<dbReference type="AlphaFoldDB" id="A0A3B1CK55"/>
<evidence type="ECO:0000256" key="6">
    <source>
        <dbReference type="ARBA" id="ARBA00022723"/>
    </source>
</evidence>
<keyword evidence="8 11" id="KW-1133">Transmembrane helix</keyword>
<evidence type="ECO:0000256" key="3">
    <source>
        <dbReference type="ARBA" id="ARBA00022475"/>
    </source>
</evidence>
<sequence length="600" mass="68860">MTALFEIFKNPLARVFSARIAGISMIFMLSFFMAWQALPSSPAFAEEEAVFLDEDDGAGEEGGFLDEDEDEGDDAEEAEEGEVELPEGVAEFPEFSTNPDNPNRDMIDAEDYNIKIGKFPYFGLSNRDVIWIFALLHILFASFILGVPMFIIIAEILSWKTGDERYERLAKETMKIVVMCYSFTAIFGVFFLLLTIAFYPSFMTWLFRGFNNLVTFWYPFIILVETSLMYAYYYLWEPLERRNKKWVHIIIGILLNISGVSLLILMDAPAGFMLTPTKIAGTTQGIAAFGEWAWIYNFTWWPLNIHRLIGNLTFGGYIVGLIGAYMYLMSSNQPEEQAYYDWQGYMGNTLGVGFMLPLPFAGYLYAYELYQYDAAIGMYIMSDRLSMFMLVQAVLIGFLFVGSCYYIWVSTKRIEGAETYLKIMRYTFLLMFVCAAIWFAPRHFFATMIIEPGMVPEGMTDKEYLAATELPGNLAFVALMKAKNTAALILIGTVLFNYILYRIAVKKGRIIYGKINPISQYVLIFLAFSDVWLMALMGTIRELARKNYHVYRVFKDMSPDAHTPTLEYGAVLITIVTWIFFLIISFIIWMQLKYGRTKSH</sequence>
<evidence type="ECO:0008006" key="13">
    <source>
        <dbReference type="Google" id="ProtNLM"/>
    </source>
</evidence>
<dbReference type="InterPro" id="IPR002585">
    <property type="entry name" value="Cyt-d_ubiquinol_oxidase_su_1"/>
</dbReference>
<comment type="subcellular location">
    <subcellularLocation>
        <location evidence="1">Cell membrane</location>
        <topology evidence="1">Multi-pass membrane protein</topology>
    </subcellularLocation>
</comment>
<keyword evidence="10 11" id="KW-0472">Membrane</keyword>
<dbReference type="GO" id="GO:0009055">
    <property type="term" value="F:electron transfer activity"/>
    <property type="evidence" value="ECO:0007669"/>
    <property type="project" value="InterPro"/>
</dbReference>
<feature type="transmembrane region" description="Helical" evidence="11">
    <location>
        <begin position="521"/>
        <end position="540"/>
    </location>
</feature>
<feature type="transmembrane region" description="Helical" evidence="11">
    <location>
        <begin position="349"/>
        <end position="367"/>
    </location>
</feature>
<evidence type="ECO:0000256" key="10">
    <source>
        <dbReference type="ARBA" id="ARBA00023136"/>
    </source>
</evidence>
<proteinExistence type="predicted"/>
<evidence type="ECO:0000256" key="2">
    <source>
        <dbReference type="ARBA" id="ARBA00022448"/>
    </source>
</evidence>
<dbReference type="GO" id="GO:0019646">
    <property type="term" value="P:aerobic electron transport chain"/>
    <property type="evidence" value="ECO:0007669"/>
    <property type="project" value="InterPro"/>
</dbReference>
<keyword evidence="6" id="KW-0479">Metal-binding</keyword>
<evidence type="ECO:0000256" key="9">
    <source>
        <dbReference type="ARBA" id="ARBA00023004"/>
    </source>
</evidence>
<feature type="transmembrane region" description="Helical" evidence="11">
    <location>
        <begin position="428"/>
        <end position="450"/>
    </location>
</feature>
<feature type="transmembrane region" description="Helical" evidence="11">
    <location>
        <begin position="568"/>
        <end position="590"/>
    </location>
</feature>
<feature type="transmembrane region" description="Helical" evidence="11">
    <location>
        <begin position="308"/>
        <end position="328"/>
    </location>
</feature>
<gene>
    <name evidence="12" type="ORF">MNBD_NITROSPINAE02-153</name>
</gene>
<keyword evidence="7" id="KW-0249">Electron transport</keyword>
<feature type="transmembrane region" description="Helical" evidence="11">
    <location>
        <begin position="484"/>
        <end position="501"/>
    </location>
</feature>
<dbReference type="GO" id="GO:0046872">
    <property type="term" value="F:metal ion binding"/>
    <property type="evidence" value="ECO:0007669"/>
    <property type="project" value="UniProtKB-KW"/>
</dbReference>
<evidence type="ECO:0000256" key="11">
    <source>
        <dbReference type="SAM" id="Phobius"/>
    </source>
</evidence>
<feature type="transmembrane region" description="Helical" evidence="11">
    <location>
        <begin position="178"/>
        <end position="202"/>
    </location>
</feature>
<organism evidence="12">
    <name type="scientific">hydrothermal vent metagenome</name>
    <dbReference type="NCBI Taxonomy" id="652676"/>
    <lineage>
        <taxon>unclassified sequences</taxon>
        <taxon>metagenomes</taxon>
        <taxon>ecological metagenomes</taxon>
    </lineage>
</organism>
<feature type="transmembrane region" description="Helical" evidence="11">
    <location>
        <begin position="214"/>
        <end position="234"/>
    </location>
</feature>
<evidence type="ECO:0000313" key="12">
    <source>
        <dbReference type="EMBL" id="VAX23050.1"/>
    </source>
</evidence>
<name>A0A3B1CK55_9ZZZZ</name>
<evidence type="ECO:0000256" key="1">
    <source>
        <dbReference type="ARBA" id="ARBA00004651"/>
    </source>
</evidence>
<keyword evidence="5 11" id="KW-0812">Transmembrane</keyword>